<organism evidence="1 2">
    <name type="scientific">Candidatus Desulfosporosinus infrequens</name>
    <dbReference type="NCBI Taxonomy" id="2043169"/>
    <lineage>
        <taxon>Bacteria</taxon>
        <taxon>Bacillati</taxon>
        <taxon>Bacillota</taxon>
        <taxon>Clostridia</taxon>
        <taxon>Eubacteriales</taxon>
        <taxon>Desulfitobacteriaceae</taxon>
        <taxon>Desulfosporosinus</taxon>
    </lineage>
</organism>
<name>A0A2U3LHP4_9FIRM</name>
<gene>
    <name evidence="1" type="ORF">SBF1_5060001</name>
</gene>
<reference evidence="2" key="1">
    <citation type="submission" date="2018-02" db="EMBL/GenBank/DDBJ databases">
        <authorList>
            <person name="Hausmann B."/>
        </authorList>
    </citation>
    <scope>NUCLEOTIDE SEQUENCE [LARGE SCALE GENOMIC DNA]</scope>
    <source>
        <strain evidence="2">Peat soil MAG SbF1</strain>
    </source>
</reference>
<accession>A0A2U3LHP4</accession>
<evidence type="ECO:0000313" key="1">
    <source>
        <dbReference type="EMBL" id="SPF51465.1"/>
    </source>
</evidence>
<proteinExistence type="predicted"/>
<dbReference type="EMBL" id="OMOF01000453">
    <property type="protein sequence ID" value="SPF51465.1"/>
    <property type="molecule type" value="Genomic_DNA"/>
</dbReference>
<sequence length="251" mass="29243">MFKEFSILWQQSDDEIRKFINEYGGLGIHQFKFRGPVVIPSGDFFYIERDTFMLRPIGEVEPIKRETADDIRLESKKMFSFISLNQVLKDKNAPKVKETMNDFLKVWNRPLLENPDIDDWILLDLTVPMELENIFSSLLTRIELIVKLERKSPELSEDKKRLYFKEQLGGLDIKPICLLAAIWYALICEISIKGHAVGFCHFCGNLFISKHKNTKTCCTEHQKALKQRAYRRVLGASDQLGRPGKDKTRKE</sequence>
<dbReference type="AlphaFoldDB" id="A0A2U3LHP4"/>
<protein>
    <submittedName>
        <fullName evidence="1">Uncharacterized protein</fullName>
    </submittedName>
</protein>
<dbReference type="Proteomes" id="UP000238916">
    <property type="component" value="Unassembled WGS sequence"/>
</dbReference>
<evidence type="ECO:0000313" key="2">
    <source>
        <dbReference type="Proteomes" id="UP000238916"/>
    </source>
</evidence>